<protein>
    <recommendedName>
        <fullName evidence="4">Transmembrane protein</fullName>
    </recommendedName>
</protein>
<keyword evidence="1" id="KW-1133">Transmembrane helix</keyword>
<dbReference type="Proteomes" id="UP000664859">
    <property type="component" value="Unassembled WGS sequence"/>
</dbReference>
<evidence type="ECO:0000313" key="2">
    <source>
        <dbReference type="EMBL" id="KAG5179644.1"/>
    </source>
</evidence>
<proteinExistence type="predicted"/>
<keyword evidence="1" id="KW-0472">Membrane</keyword>
<dbReference type="EMBL" id="JAFCMP010000446">
    <property type="protein sequence ID" value="KAG5179644.1"/>
    <property type="molecule type" value="Genomic_DNA"/>
</dbReference>
<accession>A0A835YYU2</accession>
<name>A0A835YYU2_9STRA</name>
<feature type="transmembrane region" description="Helical" evidence="1">
    <location>
        <begin position="195"/>
        <end position="219"/>
    </location>
</feature>
<evidence type="ECO:0000256" key="1">
    <source>
        <dbReference type="SAM" id="Phobius"/>
    </source>
</evidence>
<reference evidence="2" key="1">
    <citation type="submission" date="2021-02" db="EMBL/GenBank/DDBJ databases">
        <title>First Annotated Genome of the Yellow-green Alga Tribonema minus.</title>
        <authorList>
            <person name="Mahan K.M."/>
        </authorList>
    </citation>
    <scope>NUCLEOTIDE SEQUENCE</scope>
    <source>
        <strain evidence="2">UTEX B ZZ1240</strain>
    </source>
</reference>
<gene>
    <name evidence="2" type="ORF">JKP88DRAFT_247261</name>
</gene>
<feature type="transmembrane region" description="Helical" evidence="1">
    <location>
        <begin position="226"/>
        <end position="246"/>
    </location>
</feature>
<evidence type="ECO:0000313" key="3">
    <source>
        <dbReference type="Proteomes" id="UP000664859"/>
    </source>
</evidence>
<keyword evidence="1" id="KW-0812">Transmembrane</keyword>
<keyword evidence="3" id="KW-1185">Reference proteome</keyword>
<dbReference type="AlphaFoldDB" id="A0A835YYU2"/>
<sequence length="295" mass="31137">MLHDAPKRSAEAQLCTSVSTGVCSTFLSPSADGRTVAAGGGICYEGPALYDIAQQQHSKGDSANSHIRPEARLAIRQSSCAALDAGVSLMESRGDYCPYLPLSDIESGCSRQREADMPPRRLSLASGIALLAAYDCLQGCCLLAAAVLMRAVTALDGWPGLVAWLANMPCDTDAACSLEGAAVRVLERLSLSHSLALPVLASNGLMYAFTGLVGIVAVADRRLYPLYVYALSHGARVLSGVVMIALEVLLQRPAWFVAYRMASLAVSCVCAHASFAFLARLETAQKRTVGPLLCI</sequence>
<organism evidence="2 3">
    <name type="scientific">Tribonema minus</name>
    <dbReference type="NCBI Taxonomy" id="303371"/>
    <lineage>
        <taxon>Eukaryota</taxon>
        <taxon>Sar</taxon>
        <taxon>Stramenopiles</taxon>
        <taxon>Ochrophyta</taxon>
        <taxon>PX clade</taxon>
        <taxon>Xanthophyceae</taxon>
        <taxon>Tribonematales</taxon>
        <taxon>Tribonemataceae</taxon>
        <taxon>Tribonema</taxon>
    </lineage>
</organism>
<feature type="transmembrane region" description="Helical" evidence="1">
    <location>
        <begin position="122"/>
        <end position="149"/>
    </location>
</feature>
<feature type="transmembrane region" description="Helical" evidence="1">
    <location>
        <begin position="258"/>
        <end position="278"/>
    </location>
</feature>
<evidence type="ECO:0008006" key="4">
    <source>
        <dbReference type="Google" id="ProtNLM"/>
    </source>
</evidence>
<comment type="caution">
    <text evidence="2">The sequence shown here is derived from an EMBL/GenBank/DDBJ whole genome shotgun (WGS) entry which is preliminary data.</text>
</comment>